<evidence type="ECO:0000256" key="7">
    <source>
        <dbReference type="SAM" id="Phobius"/>
    </source>
</evidence>
<feature type="transmembrane region" description="Helical" evidence="7">
    <location>
        <begin position="177"/>
        <end position="194"/>
    </location>
</feature>
<reference evidence="9 10" key="1">
    <citation type="submission" date="2017-04" db="EMBL/GenBank/DDBJ databases">
        <title>Genome sequencing of [Candida] sorbophila.</title>
        <authorList>
            <person name="Ahn J.O."/>
        </authorList>
    </citation>
    <scope>NUCLEOTIDE SEQUENCE [LARGE SCALE GENOMIC DNA]</scope>
    <source>
        <strain evidence="9 10">DS02</strain>
    </source>
</reference>
<feature type="transmembrane region" description="Helical" evidence="7">
    <location>
        <begin position="483"/>
        <end position="503"/>
    </location>
</feature>
<feature type="transmembrane region" description="Helical" evidence="7">
    <location>
        <begin position="515"/>
        <end position="537"/>
    </location>
</feature>
<dbReference type="EMBL" id="NDIQ01000022">
    <property type="protein sequence ID" value="PRT56897.1"/>
    <property type="molecule type" value="Genomic_DNA"/>
</dbReference>
<evidence type="ECO:0000259" key="8">
    <source>
        <dbReference type="PROSITE" id="PS50850"/>
    </source>
</evidence>
<dbReference type="OrthoDB" id="9986881at2759"/>
<feature type="domain" description="Major facilitator superfamily (MFS) profile" evidence="8">
    <location>
        <begin position="112"/>
        <end position="539"/>
    </location>
</feature>
<dbReference type="RefSeq" id="XP_024666842.1">
    <property type="nucleotide sequence ID" value="XM_024811074.1"/>
</dbReference>
<dbReference type="CDD" id="cd17323">
    <property type="entry name" value="MFS_Tpo1_MDR_like"/>
    <property type="match status" value="1"/>
</dbReference>
<dbReference type="InterPro" id="IPR011701">
    <property type="entry name" value="MFS"/>
</dbReference>
<protein>
    <recommendedName>
        <fullName evidence="8">Major facilitator superfamily (MFS) profile domain-containing protein</fullName>
    </recommendedName>
</protein>
<evidence type="ECO:0000313" key="9">
    <source>
        <dbReference type="EMBL" id="PRT56897.1"/>
    </source>
</evidence>
<dbReference type="STRING" id="45607.A0A2T0FPJ3"/>
<feature type="transmembrane region" description="Helical" evidence="7">
    <location>
        <begin position="422"/>
        <end position="444"/>
    </location>
</feature>
<feature type="compositionally biased region" description="Basic and acidic residues" evidence="6">
    <location>
        <begin position="1"/>
        <end position="14"/>
    </location>
</feature>
<feature type="transmembrane region" description="Helical" evidence="7">
    <location>
        <begin position="270"/>
        <end position="291"/>
    </location>
</feature>
<accession>A0A2T0FPJ3</accession>
<evidence type="ECO:0000256" key="1">
    <source>
        <dbReference type="ARBA" id="ARBA00004141"/>
    </source>
</evidence>
<evidence type="ECO:0000313" key="10">
    <source>
        <dbReference type="Proteomes" id="UP000238350"/>
    </source>
</evidence>
<dbReference type="GO" id="GO:0005886">
    <property type="term" value="C:plasma membrane"/>
    <property type="evidence" value="ECO:0007669"/>
    <property type="project" value="TreeGrafter"/>
</dbReference>
<evidence type="ECO:0000256" key="3">
    <source>
        <dbReference type="ARBA" id="ARBA00022692"/>
    </source>
</evidence>
<dbReference type="SUPFAM" id="SSF103473">
    <property type="entry name" value="MFS general substrate transporter"/>
    <property type="match status" value="1"/>
</dbReference>
<sequence>MESSADKPREKNLSPHDSLTSSPLSSADIEANGVDIEDIDDYVADPIDRYATRASLAQRARSLTRYGGVPPMGGNRAWPAKILNEDEYKVEFDGPDDPLCPFNWSNTKKFTNGFIMTYPSLALVWGSAIYGSALEFIEVEFHVGQAVSALGISLYILGFACGPVFWGPLSEVYGRRLPLVCSLVGLTCFSWWAATADKFYQLMVYRFCCGSIGGASMSIIPAAMGDILPVRSRGVGISMYSLCVVAGPAISPMVGGFLAHSSMGWRSTLYSSAIMASVALVLVVCFLSETYHPVILKQKARTIRSATGNQFVFSAHERVELDLKVVLDKVITVPFQMLLTEPILMLTATYQGFLYGVLYLCLDAIPIIFTSYGWKGGVVTLPYISLFLGAVVANVTNLTIFDPKFKRDLAKSGKQVYPEARLPMMMVGSCVFPTSIFLLCWSGAYKVHWFVPTLGLFFLGYGLITLFQPIINYTVDTFRLRAASAMAANVFVRSGLGAAFPIFGKAMFNNLGTQWAGTLLGCLALLLSPFSFIFYRWGPKLRAMSKSTQQ</sequence>
<keyword evidence="2" id="KW-0813">Transport</keyword>
<keyword evidence="5 7" id="KW-0472">Membrane</keyword>
<feature type="transmembrane region" description="Helical" evidence="7">
    <location>
        <begin position="353"/>
        <end position="374"/>
    </location>
</feature>
<feature type="transmembrane region" description="Helical" evidence="7">
    <location>
        <begin position="450"/>
        <end position="471"/>
    </location>
</feature>
<name>A0A2T0FPJ3_9ASCO</name>
<dbReference type="PROSITE" id="PS50850">
    <property type="entry name" value="MFS"/>
    <property type="match status" value="1"/>
</dbReference>
<keyword evidence="3 7" id="KW-0812">Transmembrane</keyword>
<feature type="transmembrane region" description="Helical" evidence="7">
    <location>
        <begin position="200"/>
        <end position="223"/>
    </location>
</feature>
<dbReference type="Pfam" id="PF07690">
    <property type="entry name" value="MFS_1"/>
    <property type="match status" value="1"/>
</dbReference>
<dbReference type="Gene3D" id="1.20.1250.20">
    <property type="entry name" value="MFS general substrate transporter like domains"/>
    <property type="match status" value="1"/>
</dbReference>
<feature type="compositionally biased region" description="Polar residues" evidence="6">
    <location>
        <begin position="15"/>
        <end position="25"/>
    </location>
</feature>
<feature type="transmembrane region" description="Helical" evidence="7">
    <location>
        <begin position="235"/>
        <end position="258"/>
    </location>
</feature>
<dbReference type="Proteomes" id="UP000238350">
    <property type="component" value="Unassembled WGS sequence"/>
</dbReference>
<proteinExistence type="predicted"/>
<feature type="transmembrane region" description="Helical" evidence="7">
    <location>
        <begin position="114"/>
        <end position="134"/>
    </location>
</feature>
<evidence type="ECO:0000256" key="2">
    <source>
        <dbReference type="ARBA" id="ARBA00022448"/>
    </source>
</evidence>
<dbReference type="PANTHER" id="PTHR23502:SF31">
    <property type="entry name" value="POLYAMINE TRANSPORTER 1"/>
    <property type="match status" value="1"/>
</dbReference>
<comment type="subcellular location">
    <subcellularLocation>
        <location evidence="1">Membrane</location>
        <topology evidence="1">Multi-pass membrane protein</topology>
    </subcellularLocation>
</comment>
<dbReference type="FunFam" id="1.20.1250.20:FF:000011">
    <property type="entry name" value="MFS multidrug transporter, putative"/>
    <property type="match status" value="1"/>
</dbReference>
<keyword evidence="10" id="KW-1185">Reference proteome</keyword>
<evidence type="ECO:0000256" key="6">
    <source>
        <dbReference type="SAM" id="MobiDB-lite"/>
    </source>
</evidence>
<feature type="region of interest" description="Disordered" evidence="6">
    <location>
        <begin position="1"/>
        <end position="26"/>
    </location>
</feature>
<gene>
    <name evidence="9" type="ORF">B9G98_04517</name>
</gene>
<feature type="transmembrane region" description="Helical" evidence="7">
    <location>
        <begin position="380"/>
        <end position="401"/>
    </location>
</feature>
<organism evidence="9 10">
    <name type="scientific">Wickerhamiella sorbophila</name>
    <dbReference type="NCBI Taxonomy" id="45607"/>
    <lineage>
        <taxon>Eukaryota</taxon>
        <taxon>Fungi</taxon>
        <taxon>Dikarya</taxon>
        <taxon>Ascomycota</taxon>
        <taxon>Saccharomycotina</taxon>
        <taxon>Dipodascomycetes</taxon>
        <taxon>Dipodascales</taxon>
        <taxon>Trichomonascaceae</taxon>
        <taxon>Wickerhamiella</taxon>
    </lineage>
</organism>
<keyword evidence="4 7" id="KW-1133">Transmembrane helix</keyword>
<dbReference type="AlphaFoldDB" id="A0A2T0FPJ3"/>
<dbReference type="InterPro" id="IPR036259">
    <property type="entry name" value="MFS_trans_sf"/>
</dbReference>
<dbReference type="GO" id="GO:0022857">
    <property type="term" value="F:transmembrane transporter activity"/>
    <property type="evidence" value="ECO:0007669"/>
    <property type="project" value="InterPro"/>
</dbReference>
<dbReference type="PANTHER" id="PTHR23502">
    <property type="entry name" value="MAJOR FACILITATOR SUPERFAMILY"/>
    <property type="match status" value="1"/>
</dbReference>
<evidence type="ECO:0000256" key="4">
    <source>
        <dbReference type="ARBA" id="ARBA00022989"/>
    </source>
</evidence>
<dbReference type="InterPro" id="IPR020846">
    <property type="entry name" value="MFS_dom"/>
</dbReference>
<evidence type="ECO:0000256" key="5">
    <source>
        <dbReference type="ARBA" id="ARBA00023136"/>
    </source>
</evidence>
<comment type="caution">
    <text evidence="9">The sequence shown here is derived from an EMBL/GenBank/DDBJ whole genome shotgun (WGS) entry which is preliminary data.</text>
</comment>
<feature type="transmembrane region" description="Helical" evidence="7">
    <location>
        <begin position="146"/>
        <end position="165"/>
    </location>
</feature>
<dbReference type="GeneID" id="36518265"/>